<dbReference type="InterPro" id="IPR027417">
    <property type="entry name" value="P-loop_NTPase"/>
</dbReference>
<sequence length="274" mass="30234">MRDRADLRVPTGIASLDPVLDGGVPPGSMILLLGDIGAGNSDFIRSSAIFLSKEKKERGDEAAPAGEILYITVTRIRDDILGEVESSVSPDLYAAMEEGVRFSDLSRLYFDASVVPAEWYGGSDILTRMQNRSSRENILGELSTILSGAAPGSVIYLDSLTDLATQADTPQEWKAFTGFLRGLQRVTKRWGSVVYLPLTRGVLPAAKEIEIQDIADAVTLFQWEETQAMRRQRTMYFRKFRGVMPHLEEQDLVKFGVRITAGGGFEVSNIRVVI</sequence>
<evidence type="ECO:0000259" key="3">
    <source>
        <dbReference type="Pfam" id="PF06745"/>
    </source>
</evidence>
<dbReference type="Gene3D" id="3.40.50.300">
    <property type="entry name" value="P-loop containing nucleotide triphosphate hydrolases"/>
    <property type="match status" value="1"/>
</dbReference>
<dbReference type="AlphaFoldDB" id="A0A7K4HQZ8"/>
<dbReference type="RefSeq" id="WP_176789045.1">
    <property type="nucleotide sequence ID" value="NZ_JABXWR010000001.1"/>
</dbReference>
<protein>
    <recommendedName>
        <fullName evidence="3">KaiC-like domain-containing protein</fullName>
    </recommendedName>
</protein>
<evidence type="ECO:0000256" key="1">
    <source>
        <dbReference type="ARBA" id="ARBA00022741"/>
    </source>
</evidence>
<accession>A0A7K4HQZ8</accession>
<keyword evidence="5" id="KW-1185">Reference proteome</keyword>
<proteinExistence type="predicted"/>
<evidence type="ECO:0000313" key="5">
    <source>
        <dbReference type="Proteomes" id="UP000570823"/>
    </source>
</evidence>
<keyword evidence="2" id="KW-0067">ATP-binding</keyword>
<reference evidence="4 5" key="1">
    <citation type="submission" date="2020-06" db="EMBL/GenBank/DDBJ databases">
        <title>Methanofollis fontis sp. nov., a methanogen isolated from marine sediments near a cold seep at Four-Way Closure Ridge offshore southwestern Taiwan.</title>
        <authorList>
            <person name="Chen S.-C."/>
            <person name="Teng N.-H."/>
            <person name="Lin Y.-S."/>
            <person name="Lai M.-C."/>
            <person name="Chen H.-H."/>
            <person name="Wang C.-C."/>
        </authorList>
    </citation>
    <scope>NUCLEOTIDE SEQUENCE [LARGE SCALE GENOMIC DNA]</scope>
    <source>
        <strain evidence="4 5">DSM 2702</strain>
    </source>
</reference>
<dbReference type="OrthoDB" id="337234at2157"/>
<dbReference type="InterPro" id="IPR014774">
    <property type="entry name" value="KaiC-like_dom"/>
</dbReference>
<dbReference type="SUPFAM" id="SSF52540">
    <property type="entry name" value="P-loop containing nucleoside triphosphate hydrolases"/>
    <property type="match status" value="1"/>
</dbReference>
<gene>
    <name evidence="4" type="ORF">HWN36_09100</name>
</gene>
<organism evidence="4 5">
    <name type="scientific">Methanofollis tationis</name>
    <dbReference type="NCBI Taxonomy" id="81417"/>
    <lineage>
        <taxon>Archaea</taxon>
        <taxon>Methanobacteriati</taxon>
        <taxon>Methanobacteriota</taxon>
        <taxon>Stenosarchaea group</taxon>
        <taxon>Methanomicrobia</taxon>
        <taxon>Methanomicrobiales</taxon>
        <taxon>Methanomicrobiaceae</taxon>
        <taxon>Methanofollis</taxon>
    </lineage>
</organism>
<keyword evidence="1" id="KW-0547">Nucleotide-binding</keyword>
<dbReference type="Pfam" id="PF06745">
    <property type="entry name" value="ATPase"/>
    <property type="match status" value="1"/>
</dbReference>
<dbReference type="GO" id="GO:0005524">
    <property type="term" value="F:ATP binding"/>
    <property type="evidence" value="ECO:0007669"/>
    <property type="project" value="UniProtKB-KW"/>
</dbReference>
<dbReference type="Proteomes" id="UP000570823">
    <property type="component" value="Unassembled WGS sequence"/>
</dbReference>
<dbReference type="EMBL" id="JABXWR010000001">
    <property type="protein sequence ID" value="NVO67457.1"/>
    <property type="molecule type" value="Genomic_DNA"/>
</dbReference>
<dbReference type="PANTHER" id="PTHR43637">
    <property type="entry name" value="UPF0273 PROTEIN TM_0370"/>
    <property type="match status" value="1"/>
</dbReference>
<evidence type="ECO:0000256" key="2">
    <source>
        <dbReference type="ARBA" id="ARBA00022840"/>
    </source>
</evidence>
<comment type="caution">
    <text evidence="4">The sequence shown here is derived from an EMBL/GenBank/DDBJ whole genome shotgun (WGS) entry which is preliminary data.</text>
</comment>
<evidence type="ECO:0000313" key="4">
    <source>
        <dbReference type="EMBL" id="NVO67457.1"/>
    </source>
</evidence>
<feature type="domain" description="KaiC-like" evidence="3">
    <location>
        <begin position="9"/>
        <end position="244"/>
    </location>
</feature>
<name>A0A7K4HQZ8_9EURY</name>
<dbReference type="PANTHER" id="PTHR43637:SF2">
    <property type="entry name" value="PROTEIN GVPD 1"/>
    <property type="match status" value="1"/>
</dbReference>